<keyword evidence="4" id="KW-1185">Reference proteome</keyword>
<feature type="signal peptide" evidence="2">
    <location>
        <begin position="1"/>
        <end position="22"/>
    </location>
</feature>
<sequence length="237" mass="21940">MYFLTTSFYLALLLSAIVPVCGQTTAGGTGGDTCISDCSSTAAKQNLEAAKACLASTDENVEVACICNTLALRTALDSCIKATCPDQLATVDSACDSLTEPASATGSAAPATGSASPVGTGATPGGTDSTGLPPAGTASNPPGGIGATPPNVGAPSSSAPPAAVGTGGNGVGIGAPSGNAGGASGNGVGTGGSNVGGSSGGTPSIVGPNILGGAASRLGGSMVRSLITLAIAVASLL</sequence>
<feature type="compositionally biased region" description="Low complexity" evidence="1">
    <location>
        <begin position="101"/>
        <end position="117"/>
    </location>
</feature>
<gene>
    <name evidence="3" type="ORF">EXIGLDRAFT_337882</name>
</gene>
<evidence type="ECO:0000256" key="1">
    <source>
        <dbReference type="SAM" id="MobiDB-lite"/>
    </source>
</evidence>
<reference evidence="3 4" key="1">
    <citation type="journal article" date="2016" name="Mol. Biol. Evol.">
        <title>Comparative Genomics of Early-Diverging Mushroom-Forming Fungi Provides Insights into the Origins of Lignocellulose Decay Capabilities.</title>
        <authorList>
            <person name="Nagy L.G."/>
            <person name="Riley R."/>
            <person name="Tritt A."/>
            <person name="Adam C."/>
            <person name="Daum C."/>
            <person name="Floudas D."/>
            <person name="Sun H."/>
            <person name="Yadav J.S."/>
            <person name="Pangilinan J."/>
            <person name="Larsson K.H."/>
            <person name="Matsuura K."/>
            <person name="Barry K."/>
            <person name="Labutti K."/>
            <person name="Kuo R."/>
            <person name="Ohm R.A."/>
            <person name="Bhattacharya S.S."/>
            <person name="Shirouzu T."/>
            <person name="Yoshinaga Y."/>
            <person name="Martin F.M."/>
            <person name="Grigoriev I.V."/>
            <person name="Hibbett D.S."/>
        </authorList>
    </citation>
    <scope>NUCLEOTIDE SEQUENCE [LARGE SCALE GENOMIC DNA]</scope>
    <source>
        <strain evidence="3 4">HHB12029</strain>
    </source>
</reference>
<accession>A0A165LJC6</accession>
<feature type="region of interest" description="Disordered" evidence="1">
    <location>
        <begin position="99"/>
        <end position="170"/>
    </location>
</feature>
<organism evidence="3 4">
    <name type="scientific">Exidia glandulosa HHB12029</name>
    <dbReference type="NCBI Taxonomy" id="1314781"/>
    <lineage>
        <taxon>Eukaryota</taxon>
        <taxon>Fungi</taxon>
        <taxon>Dikarya</taxon>
        <taxon>Basidiomycota</taxon>
        <taxon>Agaricomycotina</taxon>
        <taxon>Agaricomycetes</taxon>
        <taxon>Auriculariales</taxon>
        <taxon>Exidiaceae</taxon>
        <taxon>Exidia</taxon>
    </lineage>
</organism>
<dbReference type="Proteomes" id="UP000077266">
    <property type="component" value="Unassembled WGS sequence"/>
</dbReference>
<dbReference type="InParanoid" id="A0A165LJC6"/>
<dbReference type="AlphaFoldDB" id="A0A165LJC6"/>
<dbReference type="EMBL" id="KV425924">
    <property type="protein sequence ID" value="KZV97926.1"/>
    <property type="molecule type" value="Genomic_DNA"/>
</dbReference>
<evidence type="ECO:0000313" key="4">
    <source>
        <dbReference type="Proteomes" id="UP000077266"/>
    </source>
</evidence>
<proteinExistence type="predicted"/>
<name>A0A165LJC6_EXIGL</name>
<evidence type="ECO:0000256" key="2">
    <source>
        <dbReference type="SAM" id="SignalP"/>
    </source>
</evidence>
<protein>
    <recommendedName>
        <fullName evidence="5">Extracellular membrane protein CFEM domain-containing protein</fullName>
    </recommendedName>
</protein>
<keyword evidence="2" id="KW-0732">Signal</keyword>
<feature type="chain" id="PRO_5007861697" description="Extracellular membrane protein CFEM domain-containing protein" evidence="2">
    <location>
        <begin position="23"/>
        <end position="237"/>
    </location>
</feature>
<feature type="compositionally biased region" description="Low complexity" evidence="1">
    <location>
        <begin position="154"/>
        <end position="164"/>
    </location>
</feature>
<evidence type="ECO:0000313" key="3">
    <source>
        <dbReference type="EMBL" id="KZV97926.1"/>
    </source>
</evidence>
<evidence type="ECO:0008006" key="5">
    <source>
        <dbReference type="Google" id="ProtNLM"/>
    </source>
</evidence>